<dbReference type="RefSeq" id="WP_133796209.1">
    <property type="nucleotide sequence ID" value="NZ_SOCA01000006.1"/>
</dbReference>
<comment type="caution">
    <text evidence="1">The sequence shown here is derived from an EMBL/GenBank/DDBJ whole genome shotgun (WGS) entry which is preliminary data.</text>
</comment>
<name>A0A4R7RTF5_9BACT</name>
<gene>
    <name evidence="1" type="ORF">EI77_03182</name>
</gene>
<reference evidence="1 2" key="1">
    <citation type="submission" date="2019-03" db="EMBL/GenBank/DDBJ databases">
        <title>Genomic Encyclopedia of Archaeal and Bacterial Type Strains, Phase II (KMG-II): from individual species to whole genera.</title>
        <authorList>
            <person name="Goeker M."/>
        </authorList>
    </citation>
    <scope>NUCLEOTIDE SEQUENCE [LARGE SCALE GENOMIC DNA]</scope>
    <source>
        <strain evidence="1 2">ATCC 25309</strain>
    </source>
</reference>
<evidence type="ECO:0000313" key="2">
    <source>
        <dbReference type="Proteomes" id="UP000295662"/>
    </source>
</evidence>
<dbReference type="Proteomes" id="UP000295662">
    <property type="component" value="Unassembled WGS sequence"/>
</dbReference>
<accession>A0A4R7RTF5</accession>
<sequence>MKALILLPLLFLPMSCGKSPDRLFSGRVESIYYLDHKDSVHGYTRFDKGLPGASTSIKEDPWVEVYPAWVVLSLKNRNDYTIIIPKERLRSITVGTKEGNDLNVPKS</sequence>
<organism evidence="1 2">
    <name type="scientific">Prosthecobacter fusiformis</name>
    <dbReference type="NCBI Taxonomy" id="48464"/>
    <lineage>
        <taxon>Bacteria</taxon>
        <taxon>Pseudomonadati</taxon>
        <taxon>Verrucomicrobiota</taxon>
        <taxon>Verrucomicrobiia</taxon>
        <taxon>Verrucomicrobiales</taxon>
        <taxon>Verrucomicrobiaceae</taxon>
        <taxon>Prosthecobacter</taxon>
    </lineage>
</organism>
<evidence type="ECO:0000313" key="1">
    <source>
        <dbReference type="EMBL" id="TDU68065.1"/>
    </source>
</evidence>
<dbReference type="AlphaFoldDB" id="A0A4R7RTF5"/>
<protein>
    <submittedName>
        <fullName evidence="1">Uncharacterized protein</fullName>
    </submittedName>
</protein>
<proteinExistence type="predicted"/>
<keyword evidence="2" id="KW-1185">Reference proteome</keyword>
<dbReference type="EMBL" id="SOCA01000006">
    <property type="protein sequence ID" value="TDU68065.1"/>
    <property type="molecule type" value="Genomic_DNA"/>
</dbReference>
<dbReference type="OrthoDB" id="9871866at2"/>